<gene>
    <name evidence="2" type="ORF">B296_00018115</name>
</gene>
<dbReference type="AlphaFoldDB" id="A0A427B3G0"/>
<proteinExistence type="predicted"/>
<dbReference type="EMBL" id="AMZH03000578">
    <property type="protein sequence ID" value="RRT83013.1"/>
    <property type="molecule type" value="Genomic_DNA"/>
</dbReference>
<sequence length="116" mass="12475">MTMNLKEGSRCGVNRDEDLTTVDFDGDVSLAEKETIIRLEATAAAAGGHCWEGKERLVGDQIISRSSGEVGRAASAARPLPAWNLARRGDVSRRRPPCGRPTDAGPTSRPTVRRMG</sequence>
<protein>
    <submittedName>
        <fullName evidence="2">Uncharacterized protein</fullName>
    </submittedName>
</protein>
<organism evidence="2 3">
    <name type="scientific">Ensete ventricosum</name>
    <name type="common">Abyssinian banana</name>
    <name type="synonym">Musa ensete</name>
    <dbReference type="NCBI Taxonomy" id="4639"/>
    <lineage>
        <taxon>Eukaryota</taxon>
        <taxon>Viridiplantae</taxon>
        <taxon>Streptophyta</taxon>
        <taxon>Embryophyta</taxon>
        <taxon>Tracheophyta</taxon>
        <taxon>Spermatophyta</taxon>
        <taxon>Magnoliopsida</taxon>
        <taxon>Liliopsida</taxon>
        <taxon>Zingiberales</taxon>
        <taxon>Musaceae</taxon>
        <taxon>Ensete</taxon>
    </lineage>
</organism>
<evidence type="ECO:0000256" key="1">
    <source>
        <dbReference type="SAM" id="MobiDB-lite"/>
    </source>
</evidence>
<accession>A0A427B3G0</accession>
<feature type="region of interest" description="Disordered" evidence="1">
    <location>
        <begin position="88"/>
        <end position="116"/>
    </location>
</feature>
<evidence type="ECO:0000313" key="2">
    <source>
        <dbReference type="EMBL" id="RRT83013.1"/>
    </source>
</evidence>
<dbReference type="Proteomes" id="UP000287651">
    <property type="component" value="Unassembled WGS sequence"/>
</dbReference>
<name>A0A427B3G0_ENSVE</name>
<evidence type="ECO:0000313" key="3">
    <source>
        <dbReference type="Proteomes" id="UP000287651"/>
    </source>
</evidence>
<reference evidence="2 3" key="1">
    <citation type="journal article" date="2014" name="Agronomy (Basel)">
        <title>A Draft Genome Sequence for Ensete ventricosum, the Drought-Tolerant Tree Against Hunger.</title>
        <authorList>
            <person name="Harrison J."/>
            <person name="Moore K.A."/>
            <person name="Paszkiewicz K."/>
            <person name="Jones T."/>
            <person name="Grant M."/>
            <person name="Ambacheew D."/>
            <person name="Muzemil S."/>
            <person name="Studholme D.J."/>
        </authorList>
    </citation>
    <scope>NUCLEOTIDE SEQUENCE [LARGE SCALE GENOMIC DNA]</scope>
</reference>
<comment type="caution">
    <text evidence="2">The sequence shown here is derived from an EMBL/GenBank/DDBJ whole genome shotgun (WGS) entry which is preliminary data.</text>
</comment>